<dbReference type="Proteomes" id="UP000667802">
    <property type="component" value="Unassembled WGS sequence"/>
</dbReference>
<evidence type="ECO:0000313" key="3">
    <source>
        <dbReference type="Proteomes" id="UP000667802"/>
    </source>
</evidence>
<dbReference type="InterPro" id="IPR029044">
    <property type="entry name" value="Nucleotide-diphossugar_trans"/>
</dbReference>
<dbReference type="SUPFAM" id="SSF53448">
    <property type="entry name" value="Nucleotide-diphospho-sugar transferases"/>
    <property type="match status" value="1"/>
</dbReference>
<dbReference type="CDD" id="cd04182">
    <property type="entry name" value="GT_2_like_f"/>
    <property type="match status" value="1"/>
</dbReference>
<accession>A0AAP5I8Z0</accession>
<sequence length="210" mass="23111">MKEVPKLIERSSSVGLILVAAGSSTRMGYPKQLLRYGDCSLITHMIQVALASQCRHVLVVLGAYADQIEPEINHFPIQIVHNSNWAEGMGASIKIGVEAVCALSEVPEAVIVMLCDQPLVSDQLLDRLITKYKVSGKQMIVSTYGDTLGVPALFSRAFYPELMSLKLNTGAKQLILQHRSEMEAIAFPEGAIDLDTPTDYEQFLSTRFLN</sequence>
<dbReference type="PANTHER" id="PTHR43777:SF1">
    <property type="entry name" value="MOLYBDENUM COFACTOR CYTIDYLYLTRANSFERASE"/>
    <property type="match status" value="1"/>
</dbReference>
<keyword evidence="3" id="KW-1185">Reference proteome</keyword>
<evidence type="ECO:0000259" key="1">
    <source>
        <dbReference type="Pfam" id="PF12804"/>
    </source>
</evidence>
<dbReference type="RefSeq" id="WP_208343326.1">
    <property type="nucleotide sequence ID" value="NZ_CAWQFN010000290.1"/>
</dbReference>
<proteinExistence type="predicted"/>
<organism evidence="2 3">
    <name type="scientific">Aetokthonos hydrillicola Thurmond2011</name>
    <dbReference type="NCBI Taxonomy" id="2712845"/>
    <lineage>
        <taxon>Bacteria</taxon>
        <taxon>Bacillati</taxon>
        <taxon>Cyanobacteriota</taxon>
        <taxon>Cyanophyceae</taxon>
        <taxon>Nostocales</taxon>
        <taxon>Hapalosiphonaceae</taxon>
        <taxon>Aetokthonos</taxon>
    </lineage>
</organism>
<gene>
    <name evidence="2" type="ORF">G7B40_021185</name>
</gene>
<protein>
    <submittedName>
        <fullName evidence="2">Nucleotidyltransferase family protein</fullName>
    </submittedName>
</protein>
<dbReference type="EMBL" id="JAALHA020000010">
    <property type="protein sequence ID" value="MDR9897061.1"/>
    <property type="molecule type" value="Genomic_DNA"/>
</dbReference>
<reference evidence="3" key="1">
    <citation type="journal article" date="2021" name="Science">
        <title>Hunting the eagle killer: A cyanobacterial neurotoxin causes vacuolar myelinopathy.</title>
        <authorList>
            <person name="Breinlinger S."/>
            <person name="Phillips T.J."/>
            <person name="Haram B.N."/>
            <person name="Mares J."/>
            <person name="Martinez Yerena J.A."/>
            <person name="Hrouzek P."/>
            <person name="Sobotka R."/>
            <person name="Henderson W.M."/>
            <person name="Schmieder P."/>
            <person name="Williams S.M."/>
            <person name="Lauderdale J.D."/>
            <person name="Wilde H.D."/>
            <person name="Gerrin W."/>
            <person name="Kust A."/>
            <person name="Washington J.W."/>
            <person name="Wagner C."/>
            <person name="Geier B."/>
            <person name="Liebeke M."/>
            <person name="Enke H."/>
            <person name="Niedermeyer T.H.J."/>
            <person name="Wilde S.B."/>
        </authorList>
    </citation>
    <scope>NUCLEOTIDE SEQUENCE [LARGE SCALE GENOMIC DNA]</scope>
    <source>
        <strain evidence="3">Thurmond2011</strain>
    </source>
</reference>
<comment type="caution">
    <text evidence="2">The sequence shown here is derived from an EMBL/GenBank/DDBJ whole genome shotgun (WGS) entry which is preliminary data.</text>
</comment>
<name>A0AAP5I8Z0_9CYAN</name>
<dbReference type="PANTHER" id="PTHR43777">
    <property type="entry name" value="MOLYBDENUM COFACTOR CYTIDYLYLTRANSFERASE"/>
    <property type="match status" value="1"/>
</dbReference>
<dbReference type="GO" id="GO:0016779">
    <property type="term" value="F:nucleotidyltransferase activity"/>
    <property type="evidence" value="ECO:0007669"/>
    <property type="project" value="UniProtKB-ARBA"/>
</dbReference>
<evidence type="ECO:0000313" key="2">
    <source>
        <dbReference type="EMBL" id="MDR9897061.1"/>
    </source>
</evidence>
<feature type="domain" description="MobA-like NTP transferase" evidence="1">
    <location>
        <begin position="17"/>
        <end position="178"/>
    </location>
</feature>
<dbReference type="AlphaFoldDB" id="A0AAP5I8Z0"/>
<dbReference type="InterPro" id="IPR025877">
    <property type="entry name" value="MobA-like_NTP_Trfase"/>
</dbReference>
<dbReference type="Gene3D" id="3.90.550.10">
    <property type="entry name" value="Spore Coat Polysaccharide Biosynthesis Protein SpsA, Chain A"/>
    <property type="match status" value="1"/>
</dbReference>
<dbReference type="Pfam" id="PF12804">
    <property type="entry name" value="NTP_transf_3"/>
    <property type="match status" value="1"/>
</dbReference>